<proteinExistence type="predicted"/>
<evidence type="ECO:0000256" key="2">
    <source>
        <dbReference type="ARBA" id="ARBA00022771"/>
    </source>
</evidence>
<keyword evidence="2" id="KW-0863">Zinc-finger</keyword>
<dbReference type="PATRIC" id="fig|44574.3.peg.1181"/>
<reference evidence="6 8" key="2">
    <citation type="journal article" date="2016" name="Genome Announc.">
        <title>Genome Sequence of Nitrosomonas communis Strain Nm2, a Mesophilic Ammonia-Oxidizing Bacterium Isolated from Mediterranean Soil.</title>
        <authorList>
            <person name="Kozlowski J.A."/>
            <person name="Kits K.D."/>
            <person name="Stein L.Y."/>
        </authorList>
    </citation>
    <scope>NUCLEOTIDE SEQUENCE [LARGE SCALE GENOMIC DNA]</scope>
    <source>
        <strain evidence="6 8">Nm2</strain>
    </source>
</reference>
<evidence type="ECO:0000256" key="3">
    <source>
        <dbReference type="ARBA" id="ARBA00022833"/>
    </source>
</evidence>
<dbReference type="GO" id="GO:0008270">
    <property type="term" value="F:zinc ion binding"/>
    <property type="evidence" value="ECO:0007669"/>
    <property type="project" value="UniProtKB-KW"/>
</dbReference>
<accession>A0A0F7KCI4</accession>
<evidence type="ECO:0000313" key="6">
    <source>
        <dbReference type="EMBL" id="AKH37286.1"/>
    </source>
</evidence>
<keyword evidence="1" id="KW-0479">Metal-binding</keyword>
<keyword evidence="3" id="KW-0862">Zinc</keyword>
<evidence type="ECO:0000313" key="9">
    <source>
        <dbReference type="Proteomes" id="UP000324176"/>
    </source>
</evidence>
<dbReference type="EMBL" id="VNHT01000038">
    <property type="protein sequence ID" value="TYP84720.1"/>
    <property type="molecule type" value="Genomic_DNA"/>
</dbReference>
<dbReference type="PROSITE" id="PS51128">
    <property type="entry name" value="ZF_DKSA_2"/>
    <property type="match status" value="1"/>
</dbReference>
<keyword evidence="8" id="KW-1185">Reference proteome</keyword>
<dbReference type="EMBL" id="CP011451">
    <property type="protein sequence ID" value="AKH37286.1"/>
    <property type="molecule type" value="Genomic_DNA"/>
</dbReference>
<evidence type="ECO:0000259" key="5">
    <source>
        <dbReference type="Pfam" id="PF01258"/>
    </source>
</evidence>
<sequence length="70" mass="8243">MREDELAQAIELAEYEHTQKRAIRLEVQAPGFSHCEDCGEEIPRMRRKIKGITRCIDCQHEYELTLKRGL</sequence>
<dbReference type="Pfam" id="PF01258">
    <property type="entry name" value="zf-dskA_traR"/>
    <property type="match status" value="1"/>
</dbReference>
<dbReference type="KEGG" id="nco:AAW31_04875"/>
<dbReference type="OrthoDB" id="9811543at2"/>
<protein>
    <submittedName>
        <fullName evidence="7">DksA/TraR C4-type zinc finger protein</fullName>
    </submittedName>
</protein>
<evidence type="ECO:0000256" key="1">
    <source>
        <dbReference type="ARBA" id="ARBA00022723"/>
    </source>
</evidence>
<evidence type="ECO:0000256" key="4">
    <source>
        <dbReference type="PROSITE-ProRule" id="PRU00510"/>
    </source>
</evidence>
<feature type="domain" description="Zinc finger DksA/TraR C4-type" evidence="5">
    <location>
        <begin position="32"/>
        <end position="63"/>
    </location>
</feature>
<comment type="caution">
    <text evidence="4">Lacks conserved residue(s) required for the propagation of feature annotation.</text>
</comment>
<organism evidence="6 8">
    <name type="scientific">Nitrosomonas communis</name>
    <dbReference type="NCBI Taxonomy" id="44574"/>
    <lineage>
        <taxon>Bacteria</taxon>
        <taxon>Pseudomonadati</taxon>
        <taxon>Pseudomonadota</taxon>
        <taxon>Betaproteobacteria</taxon>
        <taxon>Nitrosomonadales</taxon>
        <taxon>Nitrosomonadaceae</taxon>
        <taxon>Nitrosomonas</taxon>
    </lineage>
</organism>
<gene>
    <name evidence="6" type="ORF">AAW31_04875</name>
    <name evidence="7" type="ORF">BCL69_103830</name>
</gene>
<dbReference type="Proteomes" id="UP000034156">
    <property type="component" value="Chromosome"/>
</dbReference>
<evidence type="ECO:0000313" key="7">
    <source>
        <dbReference type="EMBL" id="TYP84720.1"/>
    </source>
</evidence>
<dbReference type="AlphaFoldDB" id="A0A0F7KCI4"/>
<dbReference type="InterPro" id="IPR000962">
    <property type="entry name" value="Znf_DskA_TraR"/>
</dbReference>
<dbReference type="RefSeq" id="WP_046849375.1">
    <property type="nucleotide sequence ID" value="NZ_CP011451.1"/>
</dbReference>
<reference evidence="8" key="1">
    <citation type="submission" date="2015-05" db="EMBL/GenBank/DDBJ databases">
        <title>Draft genome of Nitrosomonas communis strain Nm2.</title>
        <authorList>
            <person name="Kozlowski J.A."/>
            <person name="Kits K.D."/>
            <person name="Stein L.Y."/>
        </authorList>
    </citation>
    <scope>NUCLEOTIDE SEQUENCE [LARGE SCALE GENOMIC DNA]</scope>
    <source>
        <strain evidence="8">Nm2</strain>
    </source>
</reference>
<dbReference type="Proteomes" id="UP000324176">
    <property type="component" value="Unassembled WGS sequence"/>
</dbReference>
<evidence type="ECO:0000313" key="8">
    <source>
        <dbReference type="Proteomes" id="UP000034156"/>
    </source>
</evidence>
<name>A0A0F7KCI4_9PROT</name>
<reference evidence="7 9" key="3">
    <citation type="submission" date="2019-07" db="EMBL/GenBank/DDBJ databases">
        <title>Active sludge and wastewater microbial communities from Klosterneuburg, Austria.</title>
        <authorList>
            <person name="Wagner M."/>
        </authorList>
    </citation>
    <scope>NUCLEOTIDE SEQUENCE [LARGE SCALE GENOMIC DNA]</scope>
    <source>
        <strain evidence="7 9">Nm2</strain>
    </source>
</reference>